<evidence type="ECO:0000256" key="1">
    <source>
        <dbReference type="ARBA" id="ARBA00022741"/>
    </source>
</evidence>
<dbReference type="InterPro" id="IPR027417">
    <property type="entry name" value="P-loop_NTPase"/>
</dbReference>
<evidence type="ECO:0000313" key="5">
    <source>
        <dbReference type="Proteomes" id="UP000035159"/>
    </source>
</evidence>
<sequence>MSLLEARGIKKSFGAVEALKGVDFRVEEGEVVGLLGDNGAGKSTLIKIIAGYYHHDEGQIFFDGKEVKFNTPRDSHEAGIEVVYQDLALVGLMPVWRNFFLGREICKKVGPIKVLDKSKMRKVSRQGLRGLGIEIPSVDQAVAFLSGGQRQTVAVGRGVHFGAKLLILDEPTAAVSVRETEAILSLIEEVSKRGISVVLVAHNIYHVYRVASRFVVLDHGEKVADVSRDEVTAEDLIRIIAPPLD</sequence>
<keyword evidence="1" id="KW-0547">Nucleotide-binding</keyword>
<evidence type="ECO:0000256" key="2">
    <source>
        <dbReference type="ARBA" id="ARBA00022840"/>
    </source>
</evidence>
<dbReference type="SMART" id="SM00382">
    <property type="entry name" value="AAA"/>
    <property type="match status" value="1"/>
</dbReference>
<dbReference type="InterPro" id="IPR003593">
    <property type="entry name" value="AAA+_ATPase"/>
</dbReference>
<dbReference type="GO" id="GO:0016887">
    <property type="term" value="F:ATP hydrolysis activity"/>
    <property type="evidence" value="ECO:0007669"/>
    <property type="project" value="InterPro"/>
</dbReference>
<dbReference type="Pfam" id="PF00005">
    <property type="entry name" value="ABC_tran"/>
    <property type="match status" value="1"/>
</dbReference>
<dbReference type="Proteomes" id="UP000035159">
    <property type="component" value="Chromosome"/>
</dbReference>
<dbReference type="AlphaFoldDB" id="A0A0G2ZBE5"/>
<organism evidence="4 5">
    <name type="scientific">Kosmotoga pacifica</name>
    <dbReference type="NCBI Taxonomy" id="1330330"/>
    <lineage>
        <taxon>Bacteria</taxon>
        <taxon>Thermotogati</taxon>
        <taxon>Thermotogota</taxon>
        <taxon>Thermotogae</taxon>
        <taxon>Kosmotogales</taxon>
        <taxon>Kosmotogaceae</taxon>
        <taxon>Kosmotoga</taxon>
    </lineage>
</organism>
<keyword evidence="5" id="KW-1185">Reference proteome</keyword>
<evidence type="ECO:0000259" key="3">
    <source>
        <dbReference type="PROSITE" id="PS50893"/>
    </source>
</evidence>
<keyword evidence="2 4" id="KW-0067">ATP-binding</keyword>
<dbReference type="CDD" id="cd03216">
    <property type="entry name" value="ABC_Carb_Monos_I"/>
    <property type="match status" value="1"/>
</dbReference>
<proteinExistence type="predicted"/>
<gene>
    <name evidence="4" type="ORF">IX53_05845</name>
</gene>
<dbReference type="PROSITE" id="PS50893">
    <property type="entry name" value="ABC_TRANSPORTER_2"/>
    <property type="match status" value="1"/>
</dbReference>
<accession>A0A0G2ZBE5</accession>
<protein>
    <submittedName>
        <fullName evidence="4">ABC transporter ATP-binding protein</fullName>
    </submittedName>
</protein>
<dbReference type="GO" id="GO:0005524">
    <property type="term" value="F:ATP binding"/>
    <property type="evidence" value="ECO:0007669"/>
    <property type="project" value="UniProtKB-KW"/>
</dbReference>
<dbReference type="PANTHER" id="PTHR43790">
    <property type="entry name" value="CARBOHYDRATE TRANSPORT ATP-BINDING PROTEIN MG119-RELATED"/>
    <property type="match status" value="1"/>
</dbReference>
<feature type="domain" description="ABC transporter" evidence="3">
    <location>
        <begin position="4"/>
        <end position="244"/>
    </location>
</feature>
<dbReference type="EMBL" id="CP011232">
    <property type="protein sequence ID" value="AKI97416.1"/>
    <property type="molecule type" value="Genomic_DNA"/>
</dbReference>
<dbReference type="InterPro" id="IPR050107">
    <property type="entry name" value="ABC_carbohydrate_import_ATPase"/>
</dbReference>
<dbReference type="InterPro" id="IPR003439">
    <property type="entry name" value="ABC_transporter-like_ATP-bd"/>
</dbReference>
<dbReference type="STRING" id="1330330.IX53_05845"/>
<dbReference type="KEGG" id="kpf:IX53_05845"/>
<dbReference type="PATRIC" id="fig|1330330.3.peg.1184"/>
<reference evidence="4 5" key="1">
    <citation type="submission" date="2015-04" db="EMBL/GenBank/DDBJ databases">
        <title>Complete Genome Sequence of Kosmotoga pacifica SLHLJ1.</title>
        <authorList>
            <person name="Jiang L.J."/>
            <person name="Shao Z.Z."/>
            <person name="Jebbar M."/>
        </authorList>
    </citation>
    <scope>NUCLEOTIDE SEQUENCE [LARGE SCALE GENOMIC DNA]</scope>
    <source>
        <strain evidence="4 5">SLHLJ1</strain>
    </source>
</reference>
<dbReference type="PANTHER" id="PTHR43790:SF8">
    <property type="entry name" value="SUGAR ABC TRANSPORTER ATP-BINDING PROTEIN"/>
    <property type="match status" value="1"/>
</dbReference>
<name>A0A0G2ZBE5_9BACT</name>
<dbReference type="OrthoDB" id="48612at2"/>
<evidence type="ECO:0000313" key="4">
    <source>
        <dbReference type="EMBL" id="AKI97416.1"/>
    </source>
</evidence>
<dbReference type="SUPFAM" id="SSF52540">
    <property type="entry name" value="P-loop containing nucleoside triphosphate hydrolases"/>
    <property type="match status" value="1"/>
</dbReference>
<dbReference type="RefSeq" id="WP_047754550.1">
    <property type="nucleotide sequence ID" value="NZ_CAJUHA010000015.1"/>
</dbReference>
<dbReference type="Gene3D" id="3.40.50.300">
    <property type="entry name" value="P-loop containing nucleotide triphosphate hydrolases"/>
    <property type="match status" value="1"/>
</dbReference>